<dbReference type="InterPro" id="IPR004864">
    <property type="entry name" value="LEA_2"/>
</dbReference>
<sequence>MTTASGDSHHRPSLLRRHRCLLISLVVIVLLIVLILILYFTLFRFHDPTTELISARVDGVSPSISIPAIRISLNLSLFLQIRVHNPNPASFTHSAGTALLFYNGVQVGDALVEPGRIPSKGSEILSCELTVQADKIAGDLTKLLSDVVAGEVGFDSSTRVPGRVKFLGLFKHHAVALSECHVIIGFPNIKVKSQACTQHTKL</sequence>
<dbReference type="Pfam" id="PF03168">
    <property type="entry name" value="LEA_2"/>
    <property type="match status" value="1"/>
</dbReference>
<organism evidence="3 4">
    <name type="scientific">Dioscorea cayennensis subsp. rotundata</name>
    <name type="common">White Guinea yam</name>
    <name type="synonym">Dioscorea rotundata</name>
    <dbReference type="NCBI Taxonomy" id="55577"/>
    <lineage>
        <taxon>Eukaryota</taxon>
        <taxon>Viridiplantae</taxon>
        <taxon>Streptophyta</taxon>
        <taxon>Embryophyta</taxon>
        <taxon>Tracheophyta</taxon>
        <taxon>Spermatophyta</taxon>
        <taxon>Magnoliopsida</taxon>
        <taxon>Liliopsida</taxon>
        <taxon>Dioscoreales</taxon>
        <taxon>Dioscoreaceae</taxon>
        <taxon>Dioscorea</taxon>
    </lineage>
</organism>
<evidence type="ECO:0000313" key="4">
    <source>
        <dbReference type="RefSeq" id="XP_039132446.1"/>
    </source>
</evidence>
<dbReference type="GeneID" id="120269182"/>
<dbReference type="Gene3D" id="2.60.40.1820">
    <property type="match status" value="1"/>
</dbReference>
<name>A0AB40BYA1_DIOCR</name>
<dbReference type="PANTHER" id="PTHR31852">
    <property type="entry name" value="LATE EMBRYOGENESIS ABUNDANT (LEA) HYDROXYPROLINE-RICH GLYCOPROTEIN FAMILY"/>
    <property type="match status" value="1"/>
</dbReference>
<dbReference type="InterPro" id="IPR055301">
    <property type="entry name" value="Lea14-like_2"/>
</dbReference>
<dbReference type="Proteomes" id="UP001515500">
    <property type="component" value="Chromosome 9"/>
</dbReference>
<proteinExistence type="predicted"/>
<keyword evidence="1" id="KW-0812">Transmembrane</keyword>
<keyword evidence="3" id="KW-1185">Reference proteome</keyword>
<reference evidence="4" key="1">
    <citation type="submission" date="2025-08" db="UniProtKB">
        <authorList>
            <consortium name="RefSeq"/>
        </authorList>
    </citation>
    <scope>IDENTIFICATION</scope>
</reference>
<keyword evidence="1" id="KW-0472">Membrane</keyword>
<feature type="domain" description="Late embryogenesis abundant protein LEA-2 subgroup" evidence="2">
    <location>
        <begin position="81"/>
        <end position="178"/>
    </location>
</feature>
<dbReference type="AlphaFoldDB" id="A0AB40BYA1"/>
<gene>
    <name evidence="4" type="primary">LOC120269182</name>
</gene>
<dbReference type="SUPFAM" id="SSF117070">
    <property type="entry name" value="LEA14-like"/>
    <property type="match status" value="1"/>
</dbReference>
<feature type="transmembrane region" description="Helical" evidence="1">
    <location>
        <begin position="21"/>
        <end position="42"/>
    </location>
</feature>
<keyword evidence="1" id="KW-1133">Transmembrane helix</keyword>
<evidence type="ECO:0000313" key="3">
    <source>
        <dbReference type="Proteomes" id="UP001515500"/>
    </source>
</evidence>
<protein>
    <submittedName>
        <fullName evidence="4">Uncharacterized protein LOC120269182</fullName>
    </submittedName>
</protein>
<evidence type="ECO:0000256" key="1">
    <source>
        <dbReference type="SAM" id="Phobius"/>
    </source>
</evidence>
<evidence type="ECO:0000259" key="2">
    <source>
        <dbReference type="Pfam" id="PF03168"/>
    </source>
</evidence>
<dbReference type="RefSeq" id="XP_039132446.1">
    <property type="nucleotide sequence ID" value="XM_039276512.1"/>
</dbReference>
<accession>A0AB40BYA1</accession>